<reference evidence="1 2" key="1">
    <citation type="journal article" date="2022" name="New Phytol.">
        <title>Ecological generalism drives hyperdiversity of secondary metabolite gene clusters in xylarialean endophytes.</title>
        <authorList>
            <person name="Franco M.E.E."/>
            <person name="Wisecaver J.H."/>
            <person name="Arnold A.E."/>
            <person name="Ju Y.M."/>
            <person name="Slot J.C."/>
            <person name="Ahrendt S."/>
            <person name="Moore L.P."/>
            <person name="Eastman K.E."/>
            <person name="Scott K."/>
            <person name="Konkel Z."/>
            <person name="Mondo S.J."/>
            <person name="Kuo A."/>
            <person name="Hayes R.D."/>
            <person name="Haridas S."/>
            <person name="Andreopoulos B."/>
            <person name="Riley R."/>
            <person name="LaButti K."/>
            <person name="Pangilinan J."/>
            <person name="Lipzen A."/>
            <person name="Amirebrahimi M."/>
            <person name="Yan J."/>
            <person name="Adam C."/>
            <person name="Keymanesh K."/>
            <person name="Ng V."/>
            <person name="Louie K."/>
            <person name="Northen T."/>
            <person name="Drula E."/>
            <person name="Henrissat B."/>
            <person name="Hsieh H.M."/>
            <person name="Youens-Clark K."/>
            <person name="Lutzoni F."/>
            <person name="Miadlikowska J."/>
            <person name="Eastwood D.C."/>
            <person name="Hamelin R.C."/>
            <person name="Grigoriev I.V."/>
            <person name="U'Ren J.M."/>
        </authorList>
    </citation>
    <scope>NUCLEOTIDE SEQUENCE [LARGE SCALE GENOMIC DNA]</scope>
    <source>
        <strain evidence="1 2">ER1909</strain>
    </source>
</reference>
<name>A0ACC0CKA5_9PEZI</name>
<accession>A0ACC0CKA5</accession>
<protein>
    <submittedName>
        <fullName evidence="1">Uncharacterized protein</fullName>
    </submittedName>
</protein>
<gene>
    <name evidence="1" type="ORF">F4821DRAFT_275470</name>
</gene>
<keyword evidence="2" id="KW-1185">Reference proteome</keyword>
<proteinExistence type="predicted"/>
<comment type="caution">
    <text evidence="1">The sequence shown here is derived from an EMBL/GenBank/DDBJ whole genome shotgun (WGS) entry which is preliminary data.</text>
</comment>
<sequence>MEMRQARFKVGDIRALDLIAQESEEEFAYRPKTCSGGYPCVLGVDDNHQQNIIKKSHSCGAQGVRVCSKAEAQIEVGCGNEEKEDRQTKKRKRFPNTTSPAIIATTVKKNQAKAVRYYAIAISWTPGIYTDSALALASHLGYRGAKYKRFNIWEGKDVEGGVWVHSQENNSADIPVMPTRPFMFNIYQEI</sequence>
<evidence type="ECO:0000313" key="1">
    <source>
        <dbReference type="EMBL" id="KAI6080882.1"/>
    </source>
</evidence>
<organism evidence="1 2">
    <name type="scientific">Hypoxylon rubiginosum</name>
    <dbReference type="NCBI Taxonomy" id="110542"/>
    <lineage>
        <taxon>Eukaryota</taxon>
        <taxon>Fungi</taxon>
        <taxon>Dikarya</taxon>
        <taxon>Ascomycota</taxon>
        <taxon>Pezizomycotina</taxon>
        <taxon>Sordariomycetes</taxon>
        <taxon>Xylariomycetidae</taxon>
        <taxon>Xylariales</taxon>
        <taxon>Hypoxylaceae</taxon>
        <taxon>Hypoxylon</taxon>
    </lineage>
</organism>
<evidence type="ECO:0000313" key="2">
    <source>
        <dbReference type="Proteomes" id="UP001497680"/>
    </source>
</evidence>
<dbReference type="EMBL" id="MU394417">
    <property type="protein sequence ID" value="KAI6080882.1"/>
    <property type="molecule type" value="Genomic_DNA"/>
</dbReference>
<dbReference type="Proteomes" id="UP001497680">
    <property type="component" value="Unassembled WGS sequence"/>
</dbReference>